<evidence type="ECO:0000256" key="1">
    <source>
        <dbReference type="ARBA" id="ARBA00022801"/>
    </source>
</evidence>
<dbReference type="Gene3D" id="3.30.420.40">
    <property type="match status" value="2"/>
</dbReference>
<protein>
    <submittedName>
        <fullName evidence="4">Actin</fullName>
    </submittedName>
</protein>
<dbReference type="Gene3D" id="3.90.640.10">
    <property type="entry name" value="Actin, Chain A, domain 4"/>
    <property type="match status" value="1"/>
</dbReference>
<evidence type="ECO:0000313" key="4">
    <source>
        <dbReference type="EMBL" id="GAW82994.1"/>
    </source>
</evidence>
<dbReference type="GeneID" id="39749732"/>
<dbReference type="SMART" id="SM00268">
    <property type="entry name" value="ACTIN"/>
    <property type="match status" value="1"/>
</dbReference>
<evidence type="ECO:0000256" key="3">
    <source>
        <dbReference type="RuleBase" id="RU000487"/>
    </source>
</evidence>
<proteinExistence type="inferred from homology"/>
<dbReference type="SUPFAM" id="SSF53067">
    <property type="entry name" value="Actin-like ATPase domain"/>
    <property type="match status" value="2"/>
</dbReference>
<dbReference type="GO" id="GO:0016787">
    <property type="term" value="F:hydrolase activity"/>
    <property type="evidence" value="ECO:0007669"/>
    <property type="project" value="UniProtKB-KW"/>
</dbReference>
<reference evidence="5" key="1">
    <citation type="submission" date="2017-04" db="EMBL/GenBank/DDBJ databases">
        <title>Plasmodium gonderi genome.</title>
        <authorList>
            <person name="Arisue N."/>
            <person name="Honma H."/>
            <person name="Kawai S."/>
            <person name="Tougan T."/>
            <person name="Tanabe K."/>
            <person name="Horii T."/>
        </authorList>
    </citation>
    <scope>NUCLEOTIDE SEQUENCE [LARGE SCALE GENOMIC DNA]</scope>
    <source>
        <strain evidence="5">ATCC 30045</strain>
    </source>
</reference>
<comment type="caution">
    <text evidence="4">The sequence shown here is derived from an EMBL/GenBank/DDBJ whole genome shotgun (WGS) entry which is preliminary data.</text>
</comment>
<evidence type="ECO:0000256" key="2">
    <source>
        <dbReference type="ARBA" id="ARBA00049360"/>
    </source>
</evidence>
<dbReference type="PANTHER" id="PTHR11937">
    <property type="entry name" value="ACTIN"/>
    <property type="match status" value="1"/>
</dbReference>
<dbReference type="RefSeq" id="XP_028545583.1">
    <property type="nucleotide sequence ID" value="XM_028689782.1"/>
</dbReference>
<dbReference type="InterPro" id="IPR043129">
    <property type="entry name" value="ATPase_NBD"/>
</dbReference>
<dbReference type="OMA" id="IAYRRCH"/>
<organism evidence="4 5">
    <name type="scientific">Plasmodium gonderi</name>
    <dbReference type="NCBI Taxonomy" id="77519"/>
    <lineage>
        <taxon>Eukaryota</taxon>
        <taxon>Sar</taxon>
        <taxon>Alveolata</taxon>
        <taxon>Apicomplexa</taxon>
        <taxon>Aconoidasida</taxon>
        <taxon>Haemosporida</taxon>
        <taxon>Plasmodiidae</taxon>
        <taxon>Plasmodium</taxon>
        <taxon>Plasmodium (Plasmodium)</taxon>
    </lineage>
</organism>
<evidence type="ECO:0000313" key="5">
    <source>
        <dbReference type="Proteomes" id="UP000195521"/>
    </source>
</evidence>
<dbReference type="EMBL" id="BDQF01000014">
    <property type="protein sequence ID" value="GAW82994.1"/>
    <property type="molecule type" value="Genomic_DNA"/>
</dbReference>
<gene>
    <name evidence="4" type="ORF">PGO_132660</name>
</gene>
<dbReference type="InterPro" id="IPR004000">
    <property type="entry name" value="Actin"/>
</dbReference>
<dbReference type="PROSITE" id="PS00432">
    <property type="entry name" value="ACTINS_2"/>
    <property type="match status" value="1"/>
</dbReference>
<dbReference type="OrthoDB" id="5132116at2759"/>
<sequence length="520" mass="59062">MKNDVNESILCGGEDISALVVDLGFSTAKIGHNQEDTPRVFLKSICGEDVSAEEWNSTSEMNEIENGRNGNMMMKRRSPKEKLRFPLNLYNPSEHVRIKPLFQKDEVTMRSHLNSDVFEKLLEYAIEGIDAKRVFECTDEITNPMKLGGLNLKMNEHPILLSESNIHNDKIRKEMTEILFEKYNIPALYFAKKAKLTSFSLGRCNALVVDIGYSALDINPVYEGYVLQKNSFQFNIGGNYFDHLIYNLLKKDNVKVVPYFMNHQRYTNITTTPDICNNNIHLGTFSQQNKCAYSKIHPSYAEEAILDVISYMKETVCKVRVGQDEHVNKKSENGLESVTGSHKNCKDIQYNTNQLNNSTRNTNPSKWQIGLEKDEEEHFELPDGIKLKVDSKYKYDIAEHLFQPLSSDNNFKGLPDAIVNCIISSDVDIRKDLLQAIIITGGSSLFPGLIERLFNSLKEKECFSQSIKMKILNMTSSVESLSSSWLGGSILASLGTFQQLWVSRSEYDDGGHGLVFDRCF</sequence>
<accession>A0A1Y1JSR3</accession>
<dbReference type="Proteomes" id="UP000195521">
    <property type="component" value="Unassembled WGS sequence"/>
</dbReference>
<dbReference type="InterPro" id="IPR004001">
    <property type="entry name" value="Actin_CS"/>
</dbReference>
<dbReference type="Pfam" id="PF00022">
    <property type="entry name" value="Actin"/>
    <property type="match status" value="1"/>
</dbReference>
<dbReference type="AlphaFoldDB" id="A0A1Y1JSR3"/>
<comment type="catalytic activity">
    <reaction evidence="2">
        <text>ATP + H2O = ADP + phosphate + H(+)</text>
        <dbReference type="Rhea" id="RHEA:13065"/>
        <dbReference type="ChEBI" id="CHEBI:15377"/>
        <dbReference type="ChEBI" id="CHEBI:15378"/>
        <dbReference type="ChEBI" id="CHEBI:30616"/>
        <dbReference type="ChEBI" id="CHEBI:43474"/>
        <dbReference type="ChEBI" id="CHEBI:456216"/>
    </reaction>
</comment>
<keyword evidence="1" id="KW-0378">Hydrolase</keyword>
<keyword evidence="5" id="KW-1185">Reference proteome</keyword>
<comment type="similarity">
    <text evidence="3">Belongs to the actin family.</text>
</comment>
<name>A0A1Y1JSR3_PLAGO</name>